<keyword evidence="1" id="KW-0805">Transcription regulation</keyword>
<sequence>MDKILSLLEKNARLSNEQIAAMLGLPVKEVTATIARYEQEGIIKGYRALVDWDKVDKDHITAFIEVKVSPQRDFGFEQMAERVMQFEEVESVYLMSGGFDLAVTVRGRSFKDVALFVAERLAPLDNVLSCATHFMLRKYKDNGVPFGAEEPDERGKISLC</sequence>
<dbReference type="GO" id="GO:0043200">
    <property type="term" value="P:response to amino acid"/>
    <property type="evidence" value="ECO:0007669"/>
    <property type="project" value="TreeGrafter"/>
</dbReference>
<dbReference type="HOGENOM" id="CLU_091233_1_0_9"/>
<evidence type="ECO:0000256" key="2">
    <source>
        <dbReference type="ARBA" id="ARBA00023125"/>
    </source>
</evidence>
<feature type="domain" description="HTH asnC-type" evidence="4">
    <location>
        <begin position="1"/>
        <end position="58"/>
    </location>
</feature>
<dbReference type="Pfam" id="PF01037">
    <property type="entry name" value="AsnC_trans_reg"/>
    <property type="match status" value="1"/>
</dbReference>
<dbReference type="InterPro" id="IPR036390">
    <property type="entry name" value="WH_DNA-bd_sf"/>
</dbReference>
<evidence type="ECO:0000313" key="6">
    <source>
        <dbReference type="Proteomes" id="UP000001551"/>
    </source>
</evidence>
<dbReference type="STRING" id="663278.Ethha_2203"/>
<proteinExistence type="predicted"/>
<protein>
    <submittedName>
        <fullName evidence="5">Transcriptional regulator, AsnC family</fullName>
    </submittedName>
</protein>
<name>E6U440_ETHHY</name>
<dbReference type="InterPro" id="IPR036388">
    <property type="entry name" value="WH-like_DNA-bd_sf"/>
</dbReference>
<dbReference type="InterPro" id="IPR019888">
    <property type="entry name" value="Tscrpt_reg_AsnC-like"/>
</dbReference>
<dbReference type="Pfam" id="PF13412">
    <property type="entry name" value="HTH_24"/>
    <property type="match status" value="1"/>
</dbReference>
<keyword evidence="2" id="KW-0238">DNA-binding</keyword>
<dbReference type="SUPFAM" id="SSF54909">
    <property type="entry name" value="Dimeric alpha+beta barrel"/>
    <property type="match status" value="1"/>
</dbReference>
<dbReference type="Proteomes" id="UP000001551">
    <property type="component" value="Chromosome"/>
</dbReference>
<dbReference type="PANTHER" id="PTHR30154:SF34">
    <property type="entry name" value="TRANSCRIPTIONAL REGULATOR AZLB"/>
    <property type="match status" value="1"/>
</dbReference>
<evidence type="ECO:0000256" key="3">
    <source>
        <dbReference type="ARBA" id="ARBA00023163"/>
    </source>
</evidence>
<dbReference type="InterPro" id="IPR019887">
    <property type="entry name" value="Tscrpt_reg_AsnC/Lrp_C"/>
</dbReference>
<dbReference type="InterPro" id="IPR000485">
    <property type="entry name" value="AsnC-type_HTH_dom"/>
</dbReference>
<dbReference type="GO" id="GO:0005829">
    <property type="term" value="C:cytosol"/>
    <property type="evidence" value="ECO:0007669"/>
    <property type="project" value="TreeGrafter"/>
</dbReference>
<reference evidence="5 6" key="1">
    <citation type="submission" date="2010-12" db="EMBL/GenBank/DDBJ databases">
        <title>Complete sequence of Ethanoligenens harbinense YUAN-3.</title>
        <authorList>
            <person name="Lucas S."/>
            <person name="Copeland A."/>
            <person name="Lapidus A."/>
            <person name="Cheng J.-F."/>
            <person name="Bruce D."/>
            <person name="Goodwin L."/>
            <person name="Pitluck S."/>
            <person name="Chertkov O."/>
            <person name="Misra M."/>
            <person name="Detter J.C."/>
            <person name="Han C."/>
            <person name="Tapia R."/>
            <person name="Land M."/>
            <person name="Hauser L."/>
            <person name="Jeffries C."/>
            <person name="Kyrpides N."/>
            <person name="Ivanova N."/>
            <person name="Mikhailova N."/>
            <person name="Wang A."/>
            <person name="Mouttaki H."/>
            <person name="He Z."/>
            <person name="Zhou J."/>
            <person name="Hemme C.L."/>
            <person name="Woyke T."/>
        </authorList>
    </citation>
    <scope>NUCLEOTIDE SEQUENCE [LARGE SCALE GENOMIC DNA]</scope>
    <source>
        <strain evidence="6">DSM 18485 / JCM 12961 / CGMCC 1.5033 / YUAN-3</strain>
    </source>
</reference>
<evidence type="ECO:0000256" key="1">
    <source>
        <dbReference type="ARBA" id="ARBA00023015"/>
    </source>
</evidence>
<dbReference type="AlphaFoldDB" id="E6U440"/>
<dbReference type="InterPro" id="IPR011008">
    <property type="entry name" value="Dimeric_a/b-barrel"/>
</dbReference>
<dbReference type="GO" id="GO:0043565">
    <property type="term" value="F:sequence-specific DNA binding"/>
    <property type="evidence" value="ECO:0007669"/>
    <property type="project" value="InterPro"/>
</dbReference>
<evidence type="ECO:0000313" key="5">
    <source>
        <dbReference type="EMBL" id="ADU27720.1"/>
    </source>
</evidence>
<dbReference type="PROSITE" id="PS50956">
    <property type="entry name" value="HTH_ASNC_2"/>
    <property type="match status" value="1"/>
</dbReference>
<evidence type="ECO:0000259" key="4">
    <source>
        <dbReference type="PROSITE" id="PS50956"/>
    </source>
</evidence>
<dbReference type="RefSeq" id="WP_013486068.1">
    <property type="nucleotide sequence ID" value="NC_014828.1"/>
</dbReference>
<dbReference type="SMART" id="SM00344">
    <property type="entry name" value="HTH_ASNC"/>
    <property type="match status" value="1"/>
</dbReference>
<dbReference type="KEGG" id="eha:Ethha_2203"/>
<keyword evidence="3" id="KW-0804">Transcription</keyword>
<organism evidence="5 6">
    <name type="scientific">Ethanoligenens harbinense (strain DSM 18485 / JCM 12961 / CGMCC 1.5033 / YUAN-3)</name>
    <dbReference type="NCBI Taxonomy" id="663278"/>
    <lineage>
        <taxon>Bacteria</taxon>
        <taxon>Bacillati</taxon>
        <taxon>Bacillota</taxon>
        <taxon>Clostridia</taxon>
        <taxon>Eubacteriales</taxon>
        <taxon>Oscillospiraceae</taxon>
        <taxon>Ethanoligenens</taxon>
    </lineage>
</organism>
<dbReference type="EMBL" id="CP002400">
    <property type="protein sequence ID" value="ADU27720.1"/>
    <property type="molecule type" value="Genomic_DNA"/>
</dbReference>
<dbReference type="PANTHER" id="PTHR30154">
    <property type="entry name" value="LEUCINE-RESPONSIVE REGULATORY PROTEIN"/>
    <property type="match status" value="1"/>
</dbReference>
<dbReference type="eggNOG" id="COG1522">
    <property type="taxonomic scope" value="Bacteria"/>
</dbReference>
<accession>E6U440</accession>
<dbReference type="SUPFAM" id="SSF46785">
    <property type="entry name" value="Winged helix' DNA-binding domain"/>
    <property type="match status" value="1"/>
</dbReference>
<keyword evidence="6" id="KW-1185">Reference proteome</keyword>
<dbReference type="Gene3D" id="3.30.70.920">
    <property type="match status" value="1"/>
</dbReference>
<dbReference type="Gene3D" id="1.10.10.10">
    <property type="entry name" value="Winged helix-like DNA-binding domain superfamily/Winged helix DNA-binding domain"/>
    <property type="match status" value="1"/>
</dbReference>
<gene>
    <name evidence="5" type="ordered locus">Ethha_2203</name>
</gene>